<dbReference type="EMBL" id="CM010719">
    <property type="protein sequence ID" value="RZC64228.1"/>
    <property type="molecule type" value="Genomic_DNA"/>
</dbReference>
<evidence type="ECO:0000313" key="2">
    <source>
        <dbReference type="Proteomes" id="UP000316621"/>
    </source>
</evidence>
<gene>
    <name evidence="1" type="ORF">C5167_025970</name>
</gene>
<protein>
    <submittedName>
        <fullName evidence="1">Uncharacterized protein</fullName>
    </submittedName>
</protein>
<sequence>MPSFLLNISKAFRPLVVHLRFFNPNPNHPKVDAKEVRTHPLQVTTENRPSREVLLRVGRFVQEFRKTREENLYSYIYSEIGSWEMDRKGSSEVEVASLPGAITGGDITNFNTCLILNKDTTGIVGNPSFSIRLDNDIIVSEILSRLPEITYAV</sequence>
<dbReference type="Proteomes" id="UP000316621">
    <property type="component" value="Chromosome 5"/>
</dbReference>
<dbReference type="AlphaFoldDB" id="A0A4Y7JWT4"/>
<organism evidence="1 2">
    <name type="scientific">Papaver somniferum</name>
    <name type="common">Opium poppy</name>
    <dbReference type="NCBI Taxonomy" id="3469"/>
    <lineage>
        <taxon>Eukaryota</taxon>
        <taxon>Viridiplantae</taxon>
        <taxon>Streptophyta</taxon>
        <taxon>Embryophyta</taxon>
        <taxon>Tracheophyta</taxon>
        <taxon>Spermatophyta</taxon>
        <taxon>Magnoliopsida</taxon>
        <taxon>Ranunculales</taxon>
        <taxon>Papaveraceae</taxon>
        <taxon>Papaveroideae</taxon>
        <taxon>Papaver</taxon>
    </lineage>
</organism>
<accession>A0A4Y7JWT4</accession>
<keyword evidence="2" id="KW-1185">Reference proteome</keyword>
<proteinExistence type="predicted"/>
<evidence type="ECO:0000313" key="1">
    <source>
        <dbReference type="EMBL" id="RZC64228.1"/>
    </source>
</evidence>
<reference evidence="1 2" key="1">
    <citation type="journal article" date="2018" name="Science">
        <title>The opium poppy genome and morphinan production.</title>
        <authorList>
            <person name="Guo L."/>
            <person name="Winzer T."/>
            <person name="Yang X."/>
            <person name="Li Y."/>
            <person name="Ning Z."/>
            <person name="He Z."/>
            <person name="Teodor R."/>
            <person name="Lu Y."/>
            <person name="Bowser T.A."/>
            <person name="Graham I.A."/>
            <person name="Ye K."/>
        </authorList>
    </citation>
    <scope>NUCLEOTIDE SEQUENCE [LARGE SCALE GENOMIC DNA]</scope>
    <source>
        <strain evidence="2">cv. HN1</strain>
        <tissue evidence="1">Leaves</tissue>
    </source>
</reference>
<dbReference type="Gramene" id="RZC64228">
    <property type="protein sequence ID" value="RZC64228"/>
    <property type="gene ID" value="C5167_025970"/>
</dbReference>
<name>A0A4Y7JWT4_PAPSO</name>